<dbReference type="PANTHER" id="PTHR33930">
    <property type="entry name" value="ALKYL HYDROPEROXIDE REDUCTASE AHPD"/>
    <property type="match status" value="1"/>
</dbReference>
<gene>
    <name evidence="2" type="ORF">QUF85_00295</name>
</gene>
<accession>A0AAJ1QI01</accession>
<dbReference type="Pfam" id="PF02627">
    <property type="entry name" value="CMD"/>
    <property type="match status" value="1"/>
</dbReference>
<proteinExistence type="predicted"/>
<dbReference type="EMBL" id="JAUCFI010000001">
    <property type="protein sequence ID" value="MDM5281823.1"/>
    <property type="molecule type" value="Genomic_DNA"/>
</dbReference>
<evidence type="ECO:0000259" key="1">
    <source>
        <dbReference type="Pfam" id="PF02627"/>
    </source>
</evidence>
<evidence type="ECO:0000313" key="3">
    <source>
        <dbReference type="Proteomes" id="UP001238973"/>
    </source>
</evidence>
<dbReference type="AlphaFoldDB" id="A0AAJ1QI01"/>
<feature type="domain" description="Carboxymuconolactone decarboxylase-like" evidence="1">
    <location>
        <begin position="18"/>
        <end position="90"/>
    </location>
</feature>
<dbReference type="InterPro" id="IPR004675">
    <property type="entry name" value="AhpD_core"/>
</dbReference>
<organism evidence="2 3">
    <name type="scientific">Peribacillus frigoritolerans</name>
    <dbReference type="NCBI Taxonomy" id="450367"/>
    <lineage>
        <taxon>Bacteria</taxon>
        <taxon>Bacillati</taxon>
        <taxon>Bacillota</taxon>
        <taxon>Bacilli</taxon>
        <taxon>Bacillales</taxon>
        <taxon>Bacillaceae</taxon>
        <taxon>Peribacillus</taxon>
    </lineage>
</organism>
<name>A0AAJ1QI01_9BACI</name>
<evidence type="ECO:0000313" key="2">
    <source>
        <dbReference type="EMBL" id="MDM5281823.1"/>
    </source>
</evidence>
<dbReference type="SUPFAM" id="SSF69118">
    <property type="entry name" value="AhpD-like"/>
    <property type="match status" value="2"/>
</dbReference>
<dbReference type="GO" id="GO:0051920">
    <property type="term" value="F:peroxiredoxin activity"/>
    <property type="evidence" value="ECO:0007669"/>
    <property type="project" value="InterPro"/>
</dbReference>
<dbReference type="NCBIfam" id="TIGR00778">
    <property type="entry name" value="ahpD_dom"/>
    <property type="match status" value="1"/>
</dbReference>
<dbReference type="InterPro" id="IPR003779">
    <property type="entry name" value="CMD-like"/>
</dbReference>
<comment type="caution">
    <text evidence="2">The sequence shown here is derived from an EMBL/GenBank/DDBJ whole genome shotgun (WGS) entry which is preliminary data.</text>
</comment>
<dbReference type="InterPro" id="IPR029032">
    <property type="entry name" value="AhpD-like"/>
</dbReference>
<dbReference type="Proteomes" id="UP001238973">
    <property type="component" value="Unassembled WGS sequence"/>
</dbReference>
<dbReference type="Gene3D" id="1.20.1290.10">
    <property type="entry name" value="AhpD-like"/>
    <property type="match status" value="1"/>
</dbReference>
<dbReference type="RefSeq" id="WP_289348056.1">
    <property type="nucleotide sequence ID" value="NZ_JAUCFI010000001.1"/>
</dbReference>
<protein>
    <submittedName>
        <fullName evidence="2">Carboxymuconolactone decarboxylase family protein</fullName>
    </submittedName>
</protein>
<dbReference type="PANTHER" id="PTHR33930:SF2">
    <property type="entry name" value="BLR3452 PROTEIN"/>
    <property type="match status" value="1"/>
</dbReference>
<sequence length="209" mass="23082">MGINDIGKQLTKLPSIHPKFFHKYRSFADDVWQKGVISPTEKEIIAVSVTTITKCSYCTQFHSKKAKKIGVTTEELIEGVTIATSIETGTALIPSISTEIFQALGNDSQEEQLGKIFPDQYKHLHDLLILPFVDSVGILPTKLVILISYAVAHALRSNEYIKKLQIVASKHNVSEIELGEASLIAGALRAGSTVRHLADVLDIFDVERR</sequence>
<reference evidence="2" key="1">
    <citation type="submission" date="2023-06" db="EMBL/GenBank/DDBJ databases">
        <title>Comparative genomics of Bacillaceae isolates and their secondary metabolite potential.</title>
        <authorList>
            <person name="Song L."/>
            <person name="Nielsen L.J."/>
            <person name="Mohite O."/>
            <person name="Xu X."/>
            <person name="Weber T."/>
            <person name="Kovacs A.T."/>
        </authorList>
    </citation>
    <scope>NUCLEOTIDE SEQUENCE</scope>
    <source>
        <strain evidence="2">G1S1</strain>
    </source>
</reference>